<keyword evidence="1" id="KW-0472">Membrane</keyword>
<dbReference type="InterPro" id="IPR025557">
    <property type="entry name" value="DUF4282"/>
</dbReference>
<keyword evidence="1" id="KW-1133">Transmembrane helix</keyword>
<reference evidence="4 5" key="1">
    <citation type="submission" date="2018-06" db="EMBL/GenBank/DDBJ databases">
        <authorList>
            <consortium name="Pathogen Informatics"/>
            <person name="Doyle S."/>
        </authorList>
    </citation>
    <scope>NUCLEOTIDE SEQUENCE [LARGE SCALE GENOMIC DNA]</scope>
    <source>
        <strain evidence="4 5">NCTC10418</strain>
    </source>
</reference>
<dbReference type="EMBL" id="UFZQ01000001">
    <property type="protein sequence ID" value="STE83628.1"/>
    <property type="molecule type" value="Genomic_DNA"/>
</dbReference>
<dbReference type="AlphaFoldDB" id="A0A0L1C846"/>
<dbReference type="Proteomes" id="UP000255460">
    <property type="component" value="Unassembled WGS sequence"/>
</dbReference>
<evidence type="ECO:0000256" key="1">
    <source>
        <dbReference type="SAM" id="Phobius"/>
    </source>
</evidence>
<feature type="transmembrane region" description="Helical" evidence="1">
    <location>
        <begin position="22"/>
        <end position="41"/>
    </location>
</feature>
<accession>A0A0L1C846</accession>
<dbReference type="Pfam" id="PF14110">
    <property type="entry name" value="DUF4282"/>
    <property type="match status" value="1"/>
</dbReference>
<evidence type="ECO:0000313" key="2">
    <source>
        <dbReference type="EMBL" id="EFC2248688.1"/>
    </source>
</evidence>
<dbReference type="EMBL" id="CP055981">
    <property type="protein sequence ID" value="QMS37780.1"/>
    <property type="molecule type" value="Genomic_DNA"/>
</dbReference>
<dbReference type="Proteomes" id="UP000531916">
    <property type="component" value="Unassembled WGS sequence"/>
</dbReference>
<reference evidence="3 6" key="3">
    <citation type="submission" date="2020-06" db="EMBL/GenBank/DDBJ databases">
        <title>REHAB project genomes.</title>
        <authorList>
            <person name="Shaw L.P."/>
        </authorList>
    </citation>
    <scope>NUCLEOTIDE SEQUENCE [LARGE SCALE GENOMIC DNA]</scope>
    <source>
        <strain evidence="3 6">RHB01-C20</strain>
    </source>
</reference>
<evidence type="ECO:0000313" key="3">
    <source>
        <dbReference type="EMBL" id="QMS37780.1"/>
    </source>
</evidence>
<reference evidence="2 7" key="2">
    <citation type="submission" date="2019-04" db="EMBL/GenBank/DDBJ databases">
        <authorList>
            <consortium name="NARMS: The National Antimicrobial Resistance Monitoring System"/>
        </authorList>
    </citation>
    <scope>NUCLEOTIDE SEQUENCE [LARGE SCALE GENOMIC DNA]</scope>
    <source>
        <strain evidence="2 7">FSIS11919500</strain>
    </source>
</reference>
<proteinExistence type="predicted"/>
<organism evidence="2 7">
    <name type="scientific">Escherichia coli</name>
    <dbReference type="NCBI Taxonomy" id="562"/>
    <lineage>
        <taxon>Bacteria</taxon>
        <taxon>Pseudomonadati</taxon>
        <taxon>Pseudomonadota</taxon>
        <taxon>Gammaproteobacteria</taxon>
        <taxon>Enterobacterales</taxon>
        <taxon>Enterobacteriaceae</taxon>
        <taxon>Escherichia</taxon>
    </lineage>
</organism>
<gene>
    <name evidence="2" type="ORF">E5H86_23375</name>
    <name evidence="3" type="ORF">HVV39_07035</name>
    <name evidence="4" type="ORF">NCTC10418_01284</name>
</gene>
<dbReference type="EMBL" id="AASEPP010000055">
    <property type="protein sequence ID" value="EFC2248688.1"/>
    <property type="molecule type" value="Genomic_DNA"/>
</dbReference>
<evidence type="ECO:0000313" key="5">
    <source>
        <dbReference type="Proteomes" id="UP000255460"/>
    </source>
</evidence>
<name>A0A0L1C846_ECOLX</name>
<dbReference type="Proteomes" id="UP000514533">
    <property type="component" value="Chromosome"/>
</dbReference>
<feature type="transmembrane region" description="Helical" evidence="1">
    <location>
        <begin position="47"/>
        <end position="68"/>
    </location>
</feature>
<dbReference type="RefSeq" id="WP_050938898.1">
    <property type="nucleotide sequence ID" value="NZ_BFWG01000049.1"/>
</dbReference>
<sequence>MNNTLRQWLEFDEMITPKIIKVIYWIFLVITIVGGVTGMFANFFAGFIGLVFGVIGLRVGCEMVILMFNIYKQLKKIADAVPEKTSDVSEAEMPSPSDNHI</sequence>
<evidence type="ECO:0000313" key="4">
    <source>
        <dbReference type="EMBL" id="STE83628.1"/>
    </source>
</evidence>
<keyword evidence="1" id="KW-0812">Transmembrane</keyword>
<evidence type="ECO:0000313" key="7">
    <source>
        <dbReference type="Proteomes" id="UP000531916"/>
    </source>
</evidence>
<protein>
    <submittedName>
        <fullName evidence="2">DUF4282 domain-containing protein</fullName>
    </submittedName>
</protein>
<evidence type="ECO:0000313" key="6">
    <source>
        <dbReference type="Proteomes" id="UP000514533"/>
    </source>
</evidence>